<dbReference type="SUPFAM" id="SSF51445">
    <property type="entry name" value="(Trans)glycosidases"/>
    <property type="match status" value="1"/>
</dbReference>
<dbReference type="SMART" id="SM00642">
    <property type="entry name" value="Aamy"/>
    <property type="match status" value="1"/>
</dbReference>
<reference evidence="16 17" key="1">
    <citation type="submission" date="2021-03" db="EMBL/GenBank/DDBJ databases">
        <title>Sequencing the genomes of 1000 actinobacteria strains.</title>
        <authorList>
            <person name="Klenk H.-P."/>
        </authorList>
    </citation>
    <scope>NUCLEOTIDE SEQUENCE [LARGE SCALE GENOMIC DNA]</scope>
    <source>
        <strain evidence="16 17">DSM 45516</strain>
    </source>
</reference>
<evidence type="ECO:0000256" key="9">
    <source>
        <dbReference type="ARBA" id="ARBA00023277"/>
    </source>
</evidence>
<comment type="catalytic activity">
    <reaction evidence="1 12">
        <text>Endohydrolysis of (1-&gt;4)-alpha-D-glucosidic linkages in polysaccharides containing three or more (1-&gt;4)-alpha-linked D-glucose units.</text>
        <dbReference type="EC" id="3.2.1.1"/>
    </reaction>
</comment>
<organism evidence="16 17">
    <name type="scientific">Nocardia goodfellowii</name>
    <dbReference type="NCBI Taxonomy" id="882446"/>
    <lineage>
        <taxon>Bacteria</taxon>
        <taxon>Bacillati</taxon>
        <taxon>Actinomycetota</taxon>
        <taxon>Actinomycetes</taxon>
        <taxon>Mycobacteriales</taxon>
        <taxon>Nocardiaceae</taxon>
        <taxon>Nocardia</taxon>
    </lineage>
</organism>
<evidence type="ECO:0000256" key="8">
    <source>
        <dbReference type="ARBA" id="ARBA00022837"/>
    </source>
</evidence>
<feature type="chain" id="PRO_5046503408" description="Alpha-amylase" evidence="13">
    <location>
        <begin position="37"/>
        <end position="489"/>
    </location>
</feature>
<feature type="domain" description="Glycosyl hydrolase family 13 catalytic" evidence="15">
    <location>
        <begin position="44"/>
        <end position="391"/>
    </location>
</feature>
<proteinExistence type="inferred from homology"/>
<dbReference type="GO" id="GO:0004556">
    <property type="term" value="F:alpha-amylase activity"/>
    <property type="evidence" value="ECO:0007669"/>
    <property type="project" value="UniProtKB-EC"/>
</dbReference>
<evidence type="ECO:0000256" key="1">
    <source>
        <dbReference type="ARBA" id="ARBA00000548"/>
    </source>
</evidence>
<evidence type="ECO:0000256" key="6">
    <source>
        <dbReference type="ARBA" id="ARBA00022723"/>
    </source>
</evidence>
<evidence type="ECO:0000256" key="7">
    <source>
        <dbReference type="ARBA" id="ARBA00022801"/>
    </source>
</evidence>
<dbReference type="CDD" id="cd11317">
    <property type="entry name" value="AmyAc_bac_euk_AmyA"/>
    <property type="match status" value="1"/>
</dbReference>
<dbReference type="PANTHER" id="PTHR43447">
    <property type="entry name" value="ALPHA-AMYLASE"/>
    <property type="match status" value="1"/>
</dbReference>
<dbReference type="EMBL" id="JAGGMR010000001">
    <property type="protein sequence ID" value="MBP2194320.1"/>
    <property type="molecule type" value="Genomic_DNA"/>
</dbReference>
<name>A0ABS4QRK0_9NOCA</name>
<dbReference type="SMART" id="SM00632">
    <property type="entry name" value="Aamy_C"/>
    <property type="match status" value="1"/>
</dbReference>
<evidence type="ECO:0000259" key="15">
    <source>
        <dbReference type="SMART" id="SM00642"/>
    </source>
</evidence>
<sequence>MHIKIRGPERRGICASVLFCVLVAALSLTTSPPARAESRAPGRDVIAQMFGWNWPSIGRECRESLGPSGYAAVQISPPQEHSVYPEKGFPWWQSYSAASYALNSRWGTREELAAMVRSCHAAGVQVYADAIINNMSGLQGCGTGSAGARYCHFSYPAVPYESQDFHHCGTAGDAIEDYRDRYQVHNCQTLELADLVTEDNGVRDRIAEYLNDLLSLGIDGFRVDSAKNIPPEDLAAIQQRLSRPAYIYQEVNYIAGEAVQPEEYLSIGDVMDLRYAKSLSATFRQGRLAQLRDFGSALPSGKSVVFVANHDTVRDGSTLAPAEGDRYALAQAFMLAWPYGRPKVLSSYAFAGYDQPPPSDPFGRAVGADCGNPIWLCEHARPGIAGMVGFRQQVGDTPVVDWSDNDGDLISFGRGRAGYVVLNGEDSAATAVAYRTSLPAGTYCDVMHGGLRFGSCTGPVYQVDGAGEFRATVAPRTGIALHTGAMVSR</sequence>
<keyword evidence="6" id="KW-0479">Metal-binding</keyword>
<dbReference type="Pfam" id="PF00128">
    <property type="entry name" value="Alpha-amylase"/>
    <property type="match status" value="1"/>
</dbReference>
<dbReference type="InterPro" id="IPR006048">
    <property type="entry name" value="A-amylase/branching_C"/>
</dbReference>
<dbReference type="PRINTS" id="PR00110">
    <property type="entry name" value="ALPHAAMYLASE"/>
</dbReference>
<comment type="similarity">
    <text evidence="3 11">Belongs to the glycosyl hydrolase 13 family.</text>
</comment>
<feature type="domain" description="Alpha-amylase C-terminal" evidence="14">
    <location>
        <begin position="400"/>
        <end position="486"/>
    </location>
</feature>
<dbReference type="InterPro" id="IPR006047">
    <property type="entry name" value="GH13_cat_dom"/>
</dbReference>
<dbReference type="InterPro" id="IPR013780">
    <property type="entry name" value="Glyco_hydro_b"/>
</dbReference>
<keyword evidence="7 12" id="KW-0378">Hydrolase</keyword>
<dbReference type="Proteomes" id="UP001519325">
    <property type="component" value="Unassembled WGS sequence"/>
</dbReference>
<evidence type="ECO:0000259" key="14">
    <source>
        <dbReference type="SMART" id="SM00632"/>
    </source>
</evidence>
<keyword evidence="10 12" id="KW-0326">Glycosidase</keyword>
<evidence type="ECO:0000313" key="16">
    <source>
        <dbReference type="EMBL" id="MBP2194320.1"/>
    </source>
</evidence>
<dbReference type="EC" id="3.2.1.1" evidence="4 12"/>
<keyword evidence="8" id="KW-0106">Calcium</keyword>
<gene>
    <name evidence="16" type="ORF">BJ987_007221</name>
</gene>
<evidence type="ECO:0000256" key="11">
    <source>
        <dbReference type="RuleBase" id="RU003615"/>
    </source>
</evidence>
<dbReference type="InterPro" id="IPR006046">
    <property type="entry name" value="Alpha_amylase"/>
</dbReference>
<feature type="signal peptide" evidence="13">
    <location>
        <begin position="1"/>
        <end position="36"/>
    </location>
</feature>
<evidence type="ECO:0000256" key="4">
    <source>
        <dbReference type="ARBA" id="ARBA00012595"/>
    </source>
</evidence>
<comment type="cofactor">
    <cofactor evidence="2">
        <name>Ca(2+)</name>
        <dbReference type="ChEBI" id="CHEBI:29108"/>
    </cofactor>
</comment>
<evidence type="ECO:0000256" key="3">
    <source>
        <dbReference type="ARBA" id="ARBA00008061"/>
    </source>
</evidence>
<keyword evidence="13" id="KW-0732">Signal</keyword>
<keyword evidence="9 12" id="KW-0119">Carbohydrate metabolism</keyword>
<evidence type="ECO:0000256" key="10">
    <source>
        <dbReference type="ARBA" id="ARBA00023295"/>
    </source>
</evidence>
<dbReference type="InterPro" id="IPR031319">
    <property type="entry name" value="A-amylase_C"/>
</dbReference>
<protein>
    <recommendedName>
        <fullName evidence="5 12">Alpha-amylase</fullName>
        <ecNumber evidence="4 12">3.2.1.1</ecNumber>
    </recommendedName>
</protein>
<comment type="caution">
    <text evidence="16">The sequence shown here is derived from an EMBL/GenBank/DDBJ whole genome shotgun (WGS) entry which is preliminary data.</text>
</comment>
<dbReference type="Gene3D" id="2.60.40.1180">
    <property type="entry name" value="Golgi alpha-mannosidase II"/>
    <property type="match status" value="1"/>
</dbReference>
<evidence type="ECO:0000313" key="17">
    <source>
        <dbReference type="Proteomes" id="UP001519325"/>
    </source>
</evidence>
<accession>A0ABS4QRK0</accession>
<evidence type="ECO:0000256" key="2">
    <source>
        <dbReference type="ARBA" id="ARBA00001913"/>
    </source>
</evidence>
<evidence type="ECO:0000256" key="12">
    <source>
        <dbReference type="RuleBase" id="RU361134"/>
    </source>
</evidence>
<dbReference type="SUPFAM" id="SSF51011">
    <property type="entry name" value="Glycosyl hydrolase domain"/>
    <property type="match status" value="1"/>
</dbReference>
<evidence type="ECO:0000256" key="5">
    <source>
        <dbReference type="ARBA" id="ARBA00017303"/>
    </source>
</evidence>
<evidence type="ECO:0000256" key="13">
    <source>
        <dbReference type="SAM" id="SignalP"/>
    </source>
</evidence>
<dbReference type="Pfam" id="PF02806">
    <property type="entry name" value="Alpha-amylase_C"/>
    <property type="match status" value="1"/>
</dbReference>
<dbReference type="Gene3D" id="3.20.20.80">
    <property type="entry name" value="Glycosidases"/>
    <property type="match status" value="1"/>
</dbReference>
<dbReference type="RefSeq" id="WP_209897460.1">
    <property type="nucleotide sequence ID" value="NZ_JAGGMR010000001.1"/>
</dbReference>
<keyword evidence="17" id="KW-1185">Reference proteome</keyword>
<dbReference type="InterPro" id="IPR017853">
    <property type="entry name" value="GH"/>
</dbReference>